<evidence type="ECO:0000313" key="8">
    <source>
        <dbReference type="EMBL" id="KAK8229275.1"/>
    </source>
</evidence>
<name>A0ABR1YGZ5_9PEZI</name>
<comment type="caution">
    <text evidence="8">The sequence shown here is derived from an EMBL/GenBank/DDBJ whole genome shotgun (WGS) entry which is preliminary data.</text>
</comment>
<evidence type="ECO:0000256" key="3">
    <source>
        <dbReference type="ARBA" id="ARBA00022741"/>
    </source>
</evidence>
<sequence length="1254" mass="140476">MPLKFTAVCELFQTLEDIITRDPPYLPAMKDKKLRQTAQQWFRTHRKTIDNDGNHLAVLSTLFPERRIDRVYGMQSKTLEKLVARCLIFGEEKHRQLSRWRERDGGDLGECVAQIEKDFDCVPLPSGGLMVEDVDAGLTELAARCRFSGPDVMKKVSAAVPDQIIKPLFYKMHSREKKWFIRLILKSLGHLQSDWNRIEALLVHEFHFLLSLLLRSKDDLIEAAKLLCGDLKKYPAQPDFQSRQIFLEEAEAMIVRPQIGIKVGRPNWAKARSFKNCLSMVGQGQWIIERKYDGEFVELHVDMSKGHRNCIKIFSKNGRDSTQDRRELHKTLRECLRIGQDDCKFKERCILLGEMVVWSDLEQKVMGFEKLRKYVSRAGSFLGTEKDSQPHPFKHLMIVFFDVLMVDDEITMTKPHEERRNRLSSLLAKIPGRASTAEWKLLDFATKQAQKSLVIQFTAALVQRCEGLVLKPNTSFFSLGPARANSGFRGFIKLKKDYMADMGGERDVADFAVVGASYDVKEAQKSGQKRLRWTNFYLGCKMDNEQAKYHSRPKFKVVAVIKQDQCIPPKDLQFLNQHGQFRETAYDPDGIDAFDIQLGHNPTPSVLFRDPFVVEVLGSAFEKPAGEDFWMLRHPRVIKIHTDRTWEDCITVSALAQMADEARTAPADGDSQEVRRLVEKLYGKMQRADERERSQNTLRSSTTESPTTAVRRGIHINQAASPTQMPAVQTKAGQLDHPSARPSVALAQHCSPEPCPNPSTFGAIHTISGEESGRESANTQLSTHFTQTIVSPRSSQAILWPRVEISPPKRRASNAVQTRDRMQQPHAPIDHIRPLSVPRPRQAYPTEKQATTFMPNHARSTIAEQTPCKIPAGCLQTPTSVARTPTKATERLSRLKINHPSHAHAAPEITVVDVQQLRTAGGGRSKQPRSLSKAAVPPRKQLAMSRQSAGSPGRSGLLPTPKSTPDNPASSREQVPTTATPLTPAATPRPPAIQNAIPPTPRPSSRKENDAPPFLTGISAPAKDNQGQPSRLNTTKPLQPLPVLSNLPELPTTRSLKRMRTAVDDFDIDMVPRKIPRWGRPSLLLKDDATSKRPSSSSGLEVKPAAKPPLNLPYALPATAILLPHPLHANPMLQNALNDLDASGTHVGALTTDLSHWRRDATVYEPMGPVVGESQAWDEAQGWNRCVLVDQDEDHASRKAAFVRQVRDVVGDAAIGTAVFDWRVLRDLQSKGYGLGVGGEEEARVWRHRFCGRV</sequence>
<feature type="compositionally biased region" description="Polar residues" evidence="6">
    <location>
        <begin position="695"/>
        <end position="708"/>
    </location>
</feature>
<dbReference type="InterPro" id="IPR012340">
    <property type="entry name" value="NA-bd_OB-fold"/>
</dbReference>
<dbReference type="PANTHER" id="PTHR45997">
    <property type="entry name" value="DNA LIGASE 4"/>
    <property type="match status" value="1"/>
</dbReference>
<dbReference type="SUPFAM" id="SSF56091">
    <property type="entry name" value="DNA ligase/mRNA capping enzyme, catalytic domain"/>
    <property type="match status" value="1"/>
</dbReference>
<evidence type="ECO:0000256" key="4">
    <source>
        <dbReference type="ARBA" id="ARBA00022840"/>
    </source>
</evidence>
<dbReference type="InterPro" id="IPR036599">
    <property type="entry name" value="DNA_ligase_N_sf"/>
</dbReference>
<dbReference type="Gene3D" id="3.30.470.30">
    <property type="entry name" value="DNA ligase/mRNA capping enzyme"/>
    <property type="match status" value="1"/>
</dbReference>
<evidence type="ECO:0000259" key="7">
    <source>
        <dbReference type="PROSITE" id="PS50160"/>
    </source>
</evidence>
<dbReference type="InterPro" id="IPR012310">
    <property type="entry name" value="DNA_ligase_ATP-dep_cent"/>
</dbReference>
<dbReference type="InterPro" id="IPR012308">
    <property type="entry name" value="DNA_ligase_ATP-dep_N"/>
</dbReference>
<gene>
    <name evidence="8" type="ORF">HDK90DRAFT_493541</name>
</gene>
<evidence type="ECO:0000256" key="2">
    <source>
        <dbReference type="ARBA" id="ARBA00022598"/>
    </source>
</evidence>
<feature type="compositionally biased region" description="Basic and acidic residues" evidence="6">
    <location>
        <begin position="685"/>
        <end position="694"/>
    </location>
</feature>
<evidence type="ECO:0000313" key="9">
    <source>
        <dbReference type="Proteomes" id="UP001492380"/>
    </source>
</evidence>
<evidence type="ECO:0000256" key="6">
    <source>
        <dbReference type="SAM" id="MobiDB-lite"/>
    </source>
</evidence>
<accession>A0ABR1YGZ5</accession>
<keyword evidence="3" id="KW-0547">Nucleotide-binding</keyword>
<evidence type="ECO:0000256" key="5">
    <source>
        <dbReference type="ARBA" id="ARBA00023242"/>
    </source>
</evidence>
<organism evidence="8 9">
    <name type="scientific">Phyllosticta capitalensis</name>
    <dbReference type="NCBI Taxonomy" id="121624"/>
    <lineage>
        <taxon>Eukaryota</taxon>
        <taxon>Fungi</taxon>
        <taxon>Dikarya</taxon>
        <taxon>Ascomycota</taxon>
        <taxon>Pezizomycotina</taxon>
        <taxon>Dothideomycetes</taxon>
        <taxon>Dothideomycetes incertae sedis</taxon>
        <taxon>Botryosphaeriales</taxon>
        <taxon>Phyllostictaceae</taxon>
        <taxon>Phyllosticta</taxon>
    </lineage>
</organism>
<dbReference type="Pfam" id="PF04675">
    <property type="entry name" value="DNA_ligase_A_N"/>
    <property type="match status" value="1"/>
</dbReference>
<dbReference type="PANTHER" id="PTHR45997:SF2">
    <property type="entry name" value="ATP DEPENDENT DNA LIGASE DOMAIN PROTEIN (AFU_ORTHOLOGUE AFUA_5G02430)"/>
    <property type="match status" value="1"/>
</dbReference>
<feature type="compositionally biased region" description="Polar residues" evidence="6">
    <location>
        <begin position="961"/>
        <end position="975"/>
    </location>
</feature>
<evidence type="ECO:0000256" key="1">
    <source>
        <dbReference type="ARBA" id="ARBA00007572"/>
    </source>
</evidence>
<keyword evidence="9" id="KW-1185">Reference proteome</keyword>
<dbReference type="PROSITE" id="PS50160">
    <property type="entry name" value="DNA_LIGASE_A3"/>
    <property type="match status" value="1"/>
</dbReference>
<reference evidence="8 9" key="1">
    <citation type="submission" date="2024-04" db="EMBL/GenBank/DDBJ databases">
        <title>Phyllosticta paracitricarpa is synonymous to the EU quarantine fungus P. citricarpa based on phylogenomic analyses.</title>
        <authorList>
            <consortium name="Lawrence Berkeley National Laboratory"/>
            <person name="Van Ingen-Buijs V.A."/>
            <person name="Van Westerhoven A.C."/>
            <person name="Haridas S."/>
            <person name="Skiadas P."/>
            <person name="Martin F."/>
            <person name="Groenewald J.Z."/>
            <person name="Crous P.W."/>
            <person name="Seidl M.F."/>
        </authorList>
    </citation>
    <scope>NUCLEOTIDE SEQUENCE [LARGE SCALE GENOMIC DNA]</scope>
    <source>
        <strain evidence="8 9">CBS 123374</strain>
    </source>
</reference>
<keyword evidence="2" id="KW-0436">Ligase</keyword>
<feature type="compositionally biased region" description="Polar residues" evidence="6">
    <location>
        <begin position="1025"/>
        <end position="1037"/>
    </location>
</feature>
<feature type="region of interest" description="Disordered" evidence="6">
    <location>
        <begin position="685"/>
        <end position="758"/>
    </location>
</feature>
<comment type="similarity">
    <text evidence="1">Belongs to the ATP-dependent DNA ligase family.</text>
</comment>
<dbReference type="Pfam" id="PF01068">
    <property type="entry name" value="DNA_ligase_A_M"/>
    <property type="match status" value="1"/>
</dbReference>
<feature type="region of interest" description="Disordered" evidence="6">
    <location>
        <begin position="919"/>
        <end position="1049"/>
    </location>
</feature>
<keyword evidence="5" id="KW-0539">Nucleus</keyword>
<dbReference type="InterPro" id="IPR029710">
    <property type="entry name" value="LIG4"/>
</dbReference>
<keyword evidence="4" id="KW-0067">ATP-binding</keyword>
<proteinExistence type="inferred from homology"/>
<feature type="compositionally biased region" description="Low complexity" evidence="6">
    <location>
        <begin position="976"/>
        <end position="986"/>
    </location>
</feature>
<feature type="compositionally biased region" description="Polar residues" evidence="6">
    <location>
        <begin position="718"/>
        <end position="727"/>
    </location>
</feature>
<protein>
    <recommendedName>
        <fullName evidence="7">ATP-dependent DNA ligase family profile domain-containing protein</fullName>
    </recommendedName>
</protein>
<feature type="region of interest" description="Disordered" evidence="6">
    <location>
        <begin position="1085"/>
        <end position="1104"/>
    </location>
</feature>
<dbReference type="EMBL" id="JBBWRZ010000009">
    <property type="protein sequence ID" value="KAK8229275.1"/>
    <property type="molecule type" value="Genomic_DNA"/>
</dbReference>
<dbReference type="Gene3D" id="2.40.50.140">
    <property type="entry name" value="Nucleic acid-binding proteins"/>
    <property type="match status" value="1"/>
</dbReference>
<dbReference type="Gene3D" id="1.10.3260.10">
    <property type="entry name" value="DNA ligase, ATP-dependent, N-terminal domain"/>
    <property type="match status" value="1"/>
</dbReference>
<dbReference type="Proteomes" id="UP001492380">
    <property type="component" value="Unassembled WGS sequence"/>
</dbReference>
<feature type="domain" description="ATP-dependent DNA ligase family profile" evidence="7">
    <location>
        <begin position="398"/>
        <end position="542"/>
    </location>
</feature>